<keyword evidence="6" id="KW-0648">Protein biosynthesis</keyword>
<keyword evidence="12" id="KW-1185">Reference proteome</keyword>
<evidence type="ECO:0000313" key="12">
    <source>
        <dbReference type="Proteomes" id="UP000736335"/>
    </source>
</evidence>
<dbReference type="CDD" id="cd04318">
    <property type="entry name" value="EcAsnRS_like_N"/>
    <property type="match status" value="1"/>
</dbReference>
<dbReference type="InterPro" id="IPR004364">
    <property type="entry name" value="Aa-tRNA-synt_II"/>
</dbReference>
<dbReference type="EMBL" id="WIUZ02000004">
    <property type="protein sequence ID" value="KAF9788457.1"/>
    <property type="molecule type" value="Genomic_DNA"/>
</dbReference>
<dbReference type="Pfam" id="PF00152">
    <property type="entry name" value="tRNA-synt_2"/>
    <property type="match status" value="1"/>
</dbReference>
<dbReference type="PRINTS" id="PR01042">
    <property type="entry name" value="TRNASYNTHASP"/>
</dbReference>
<accession>A0A9P6HK60</accession>
<comment type="similarity">
    <text evidence="1">Belongs to the class-II aminoacyl-tRNA synthetase family.</text>
</comment>
<dbReference type="PANTHER" id="PTHR22594">
    <property type="entry name" value="ASPARTYL/LYSYL-TRNA SYNTHETASE"/>
    <property type="match status" value="1"/>
</dbReference>
<keyword evidence="5" id="KW-0067">ATP-binding</keyword>
<dbReference type="FunFam" id="3.30.930.10:FF:000016">
    <property type="entry name" value="Asparagine--tRNA ligase"/>
    <property type="match status" value="1"/>
</dbReference>
<dbReference type="InterPro" id="IPR004522">
    <property type="entry name" value="Asn-tRNA-ligase"/>
</dbReference>
<evidence type="ECO:0000256" key="6">
    <source>
        <dbReference type="ARBA" id="ARBA00022917"/>
    </source>
</evidence>
<reference evidence="11" key="2">
    <citation type="submission" date="2020-11" db="EMBL/GenBank/DDBJ databases">
        <authorList>
            <consortium name="DOE Joint Genome Institute"/>
            <person name="Kuo A."/>
            <person name="Miyauchi S."/>
            <person name="Kiss E."/>
            <person name="Drula E."/>
            <person name="Kohler A."/>
            <person name="Sanchez-Garcia M."/>
            <person name="Andreopoulos B."/>
            <person name="Barry K.W."/>
            <person name="Bonito G."/>
            <person name="Buee M."/>
            <person name="Carver A."/>
            <person name="Chen C."/>
            <person name="Cichocki N."/>
            <person name="Clum A."/>
            <person name="Culley D."/>
            <person name="Crous P.W."/>
            <person name="Fauchery L."/>
            <person name="Girlanda M."/>
            <person name="Hayes R."/>
            <person name="Keri Z."/>
            <person name="Labutti K."/>
            <person name="Lipzen A."/>
            <person name="Lombard V."/>
            <person name="Magnuson J."/>
            <person name="Maillard F."/>
            <person name="Morin E."/>
            <person name="Murat C."/>
            <person name="Nolan M."/>
            <person name="Ohm R."/>
            <person name="Pangilinan J."/>
            <person name="Pereira M."/>
            <person name="Perotto S."/>
            <person name="Peter M."/>
            <person name="Riley R."/>
            <person name="Sitrit Y."/>
            <person name="Stielow B."/>
            <person name="Szollosi G."/>
            <person name="Zifcakova L."/>
            <person name="Stursova M."/>
            <person name="Spatafora J.W."/>
            <person name="Tedersoo L."/>
            <person name="Vaario L.-M."/>
            <person name="Yamada A."/>
            <person name="Yan M."/>
            <person name="Wang P."/>
            <person name="Xu J."/>
            <person name="Bruns T."/>
            <person name="Baldrian P."/>
            <person name="Vilgalys R."/>
            <person name="Henrissat B."/>
            <person name="Grigoriev I.V."/>
            <person name="Hibbett D."/>
            <person name="Nagy L.G."/>
            <person name="Martin F.M."/>
        </authorList>
    </citation>
    <scope>NUCLEOTIDE SEQUENCE</scope>
    <source>
        <strain evidence="11">UH-Tt-Lm1</strain>
    </source>
</reference>
<dbReference type="GO" id="GO:0005524">
    <property type="term" value="F:ATP binding"/>
    <property type="evidence" value="ECO:0007669"/>
    <property type="project" value="UniProtKB-KW"/>
</dbReference>
<dbReference type="CDD" id="cd00776">
    <property type="entry name" value="AsxRS_core"/>
    <property type="match status" value="1"/>
</dbReference>
<dbReference type="Gene3D" id="3.30.930.10">
    <property type="entry name" value="Bira Bifunctional Protein, Domain 2"/>
    <property type="match status" value="1"/>
</dbReference>
<name>A0A9P6HK60_9AGAM</name>
<dbReference type="OrthoDB" id="1931232at2759"/>
<keyword evidence="7" id="KW-0030">Aminoacyl-tRNA synthetase</keyword>
<evidence type="ECO:0000256" key="7">
    <source>
        <dbReference type="ARBA" id="ARBA00023146"/>
    </source>
</evidence>
<evidence type="ECO:0000259" key="10">
    <source>
        <dbReference type="PROSITE" id="PS50862"/>
    </source>
</evidence>
<dbReference type="InterPro" id="IPR045864">
    <property type="entry name" value="aa-tRNA-synth_II/BPL/LPL"/>
</dbReference>
<dbReference type="GO" id="GO:0003676">
    <property type="term" value="F:nucleic acid binding"/>
    <property type="evidence" value="ECO:0007669"/>
    <property type="project" value="InterPro"/>
</dbReference>
<dbReference type="InterPro" id="IPR012340">
    <property type="entry name" value="NA-bd_OB-fold"/>
</dbReference>
<dbReference type="GO" id="GO:0004816">
    <property type="term" value="F:asparagine-tRNA ligase activity"/>
    <property type="evidence" value="ECO:0007669"/>
    <property type="project" value="UniProtKB-EC"/>
</dbReference>
<evidence type="ECO:0000313" key="11">
    <source>
        <dbReference type="EMBL" id="KAF9788457.1"/>
    </source>
</evidence>
<feature type="domain" description="Aminoacyl-transfer RNA synthetases class-II family profile" evidence="10">
    <location>
        <begin position="142"/>
        <end position="454"/>
    </location>
</feature>
<evidence type="ECO:0000256" key="4">
    <source>
        <dbReference type="ARBA" id="ARBA00022741"/>
    </source>
</evidence>
<proteinExistence type="inferred from homology"/>
<evidence type="ECO:0000256" key="8">
    <source>
        <dbReference type="ARBA" id="ARBA00029886"/>
    </source>
</evidence>
<keyword evidence="4" id="KW-0547">Nucleotide-binding</keyword>
<gene>
    <name evidence="11" type="ORF">BJ322DRAFT_634786</name>
</gene>
<evidence type="ECO:0000256" key="5">
    <source>
        <dbReference type="ARBA" id="ARBA00022840"/>
    </source>
</evidence>
<dbReference type="GO" id="GO:0005739">
    <property type="term" value="C:mitochondrion"/>
    <property type="evidence" value="ECO:0007669"/>
    <property type="project" value="TreeGrafter"/>
</dbReference>
<dbReference type="Gene3D" id="2.40.50.140">
    <property type="entry name" value="Nucleic acid-binding proteins"/>
    <property type="match status" value="1"/>
</dbReference>
<dbReference type="GO" id="GO:0006421">
    <property type="term" value="P:asparaginyl-tRNA aminoacylation"/>
    <property type="evidence" value="ECO:0007669"/>
    <property type="project" value="InterPro"/>
</dbReference>
<organism evidence="11 12">
    <name type="scientific">Thelephora terrestris</name>
    <dbReference type="NCBI Taxonomy" id="56493"/>
    <lineage>
        <taxon>Eukaryota</taxon>
        <taxon>Fungi</taxon>
        <taxon>Dikarya</taxon>
        <taxon>Basidiomycota</taxon>
        <taxon>Agaricomycotina</taxon>
        <taxon>Agaricomycetes</taxon>
        <taxon>Thelephorales</taxon>
        <taxon>Thelephoraceae</taxon>
        <taxon>Thelephora</taxon>
    </lineage>
</organism>
<dbReference type="EC" id="6.1.1.22" evidence="2"/>
<comment type="caution">
    <text evidence="11">The sequence shown here is derived from an EMBL/GenBank/DDBJ whole genome shotgun (WGS) entry which is preliminary data.</text>
</comment>
<dbReference type="SUPFAM" id="SSF50249">
    <property type="entry name" value="Nucleic acid-binding proteins"/>
    <property type="match status" value="1"/>
</dbReference>
<evidence type="ECO:0000256" key="9">
    <source>
        <dbReference type="ARBA" id="ARBA00068798"/>
    </source>
</evidence>
<dbReference type="NCBIfam" id="TIGR00457">
    <property type="entry name" value="asnS"/>
    <property type="match status" value="1"/>
</dbReference>
<dbReference type="Pfam" id="PF01336">
    <property type="entry name" value="tRNA_anti-codon"/>
    <property type="match status" value="1"/>
</dbReference>
<dbReference type="PROSITE" id="PS50862">
    <property type="entry name" value="AA_TRNA_LIGASE_II"/>
    <property type="match status" value="1"/>
</dbReference>
<sequence length="464" mass="52107">MLFRRFASTTARRLPPTIQQLLAREPDPQTILTVTGHIKSVRKQKRVAFAAVNDGSCPEGLQAVLSPGDAHALTNGCSVRLTGRLVQSQGRGQAKELQVDKCDVVGTCDPEAYPIQKQALTTEYLRDHVHLRPRVESIASTLRVRQCVADAIHDYFRYEGFTQVHPPIITGNDCEGAGETFKLSPVAHRAGSSLPPTEFFDRTAYLTVSSQLHLEAFAHAIPRVYTLSPCFRAERSQTNRHLSEFWMLEAEWGFIDRVGDVCDIVEDAVKHILNHPRLVGDLELLWSNADAERKQGVLQAKGATPWARMSYAEAVKELEKAKQKFEFDPVWGKPLQSEHERWLADEVVKGPVFLTDYPSGLKPFYMRANDDGKTVACFDLLVPHIGELVGGSLREERVDLLDKAMAHHGLDRGDYSWYRDLRVYGGAPHGGFGLGFERLIGWMTGIENVRECIPFPRWADRLLL</sequence>
<reference evidence="11" key="1">
    <citation type="journal article" date="2020" name="Nat. Commun.">
        <title>Large-scale genome sequencing of mycorrhizal fungi provides insights into the early evolution of symbiotic traits.</title>
        <authorList>
            <person name="Miyauchi S."/>
            <person name="Kiss E."/>
            <person name="Kuo A."/>
            <person name="Drula E."/>
            <person name="Kohler A."/>
            <person name="Sanchez-Garcia M."/>
            <person name="Morin E."/>
            <person name="Andreopoulos B."/>
            <person name="Barry K.W."/>
            <person name="Bonito G."/>
            <person name="Buee M."/>
            <person name="Carver A."/>
            <person name="Chen C."/>
            <person name="Cichocki N."/>
            <person name="Clum A."/>
            <person name="Culley D."/>
            <person name="Crous P.W."/>
            <person name="Fauchery L."/>
            <person name="Girlanda M."/>
            <person name="Hayes R.D."/>
            <person name="Keri Z."/>
            <person name="LaButti K."/>
            <person name="Lipzen A."/>
            <person name="Lombard V."/>
            <person name="Magnuson J."/>
            <person name="Maillard F."/>
            <person name="Murat C."/>
            <person name="Nolan M."/>
            <person name="Ohm R.A."/>
            <person name="Pangilinan J."/>
            <person name="Pereira M.F."/>
            <person name="Perotto S."/>
            <person name="Peter M."/>
            <person name="Pfister S."/>
            <person name="Riley R."/>
            <person name="Sitrit Y."/>
            <person name="Stielow J.B."/>
            <person name="Szollosi G."/>
            <person name="Zifcakova L."/>
            <person name="Stursova M."/>
            <person name="Spatafora J.W."/>
            <person name="Tedersoo L."/>
            <person name="Vaario L.M."/>
            <person name="Yamada A."/>
            <person name="Yan M."/>
            <person name="Wang P."/>
            <person name="Xu J."/>
            <person name="Bruns T."/>
            <person name="Baldrian P."/>
            <person name="Vilgalys R."/>
            <person name="Dunand C."/>
            <person name="Henrissat B."/>
            <person name="Grigoriev I.V."/>
            <person name="Hibbett D."/>
            <person name="Nagy L.G."/>
            <person name="Martin F.M."/>
        </authorList>
    </citation>
    <scope>NUCLEOTIDE SEQUENCE</scope>
    <source>
        <strain evidence="11">UH-Tt-Lm1</strain>
    </source>
</reference>
<protein>
    <recommendedName>
        <fullName evidence="9">Asparagine--tRNA ligase, mitochondrial</fullName>
        <ecNumber evidence="2">6.1.1.22</ecNumber>
    </recommendedName>
    <alternativeName>
        <fullName evidence="8">Asparaginyl-tRNA synthetase</fullName>
    </alternativeName>
</protein>
<dbReference type="PANTHER" id="PTHR22594:SF34">
    <property type="entry name" value="ASPARAGINE--TRNA LIGASE, MITOCHONDRIAL-RELATED"/>
    <property type="match status" value="1"/>
</dbReference>
<dbReference type="NCBIfam" id="NF003037">
    <property type="entry name" value="PRK03932.1"/>
    <property type="match status" value="1"/>
</dbReference>
<dbReference type="InterPro" id="IPR004365">
    <property type="entry name" value="NA-bd_OB_tRNA"/>
</dbReference>
<keyword evidence="3" id="KW-0436">Ligase</keyword>
<evidence type="ECO:0000256" key="1">
    <source>
        <dbReference type="ARBA" id="ARBA00008226"/>
    </source>
</evidence>
<dbReference type="SUPFAM" id="SSF55681">
    <property type="entry name" value="Class II aaRS and biotin synthetases"/>
    <property type="match status" value="1"/>
</dbReference>
<evidence type="ECO:0000256" key="2">
    <source>
        <dbReference type="ARBA" id="ARBA00012816"/>
    </source>
</evidence>
<dbReference type="Proteomes" id="UP000736335">
    <property type="component" value="Unassembled WGS sequence"/>
</dbReference>
<dbReference type="InterPro" id="IPR002312">
    <property type="entry name" value="Asp/Asn-tRNA-synth_IIb"/>
</dbReference>
<evidence type="ECO:0000256" key="3">
    <source>
        <dbReference type="ARBA" id="ARBA00022598"/>
    </source>
</evidence>
<dbReference type="AlphaFoldDB" id="A0A9P6HK60"/>
<dbReference type="InterPro" id="IPR006195">
    <property type="entry name" value="aa-tRNA-synth_II"/>
</dbReference>